<dbReference type="RefSeq" id="WP_121906314.1">
    <property type="nucleotide sequence ID" value="NZ_REFC01000011.1"/>
</dbReference>
<dbReference type="EMBL" id="REFC01000011">
    <property type="protein sequence ID" value="RMA66315.1"/>
    <property type="molecule type" value="Genomic_DNA"/>
</dbReference>
<protein>
    <submittedName>
        <fullName evidence="3">Ribosome-associated protein</fullName>
    </submittedName>
</protein>
<dbReference type="OrthoDB" id="9815709at2"/>
<sequence length="135" mass="15543">MNESQLLSEISFKAIRNSGPGGQHVNKTSTRVELSFLLNTSEALSETEKLRIEKKLGNRISQDGYLRLQCGETRSQHRNKTLVIERFLELIRKGIKLVKPRKKTKPSKNSIERRLKSKKNQALKKSNRKPPKFDS</sequence>
<feature type="compositionally biased region" description="Basic residues" evidence="1">
    <location>
        <begin position="115"/>
        <end position="135"/>
    </location>
</feature>
<dbReference type="GO" id="GO:0004045">
    <property type="term" value="F:peptidyl-tRNA hydrolase activity"/>
    <property type="evidence" value="ECO:0007669"/>
    <property type="project" value="TreeGrafter"/>
</dbReference>
<feature type="domain" description="Prokaryotic-type class I peptide chain release factors" evidence="2">
    <location>
        <begin position="8"/>
        <end position="125"/>
    </location>
</feature>
<dbReference type="GO" id="GO:0003747">
    <property type="term" value="F:translation release factor activity"/>
    <property type="evidence" value="ECO:0007669"/>
    <property type="project" value="InterPro"/>
</dbReference>
<dbReference type="SUPFAM" id="SSF110916">
    <property type="entry name" value="Peptidyl-tRNA hydrolase domain-like"/>
    <property type="match status" value="1"/>
</dbReference>
<dbReference type="Gene3D" id="3.30.160.20">
    <property type="match status" value="1"/>
</dbReference>
<dbReference type="PANTHER" id="PTHR47814">
    <property type="entry name" value="PEPTIDYL-TRNA HYDROLASE ARFB"/>
    <property type="match status" value="1"/>
</dbReference>
<evidence type="ECO:0000313" key="3">
    <source>
        <dbReference type="EMBL" id="RMA66315.1"/>
    </source>
</evidence>
<dbReference type="AlphaFoldDB" id="A0A3L9Z7Q7"/>
<organism evidence="3 4">
    <name type="scientific">Ulvibacter antarcticus</name>
    <dbReference type="NCBI Taxonomy" id="442714"/>
    <lineage>
        <taxon>Bacteria</taxon>
        <taxon>Pseudomonadati</taxon>
        <taxon>Bacteroidota</taxon>
        <taxon>Flavobacteriia</taxon>
        <taxon>Flavobacteriales</taxon>
        <taxon>Flavobacteriaceae</taxon>
        <taxon>Ulvibacter</taxon>
    </lineage>
</organism>
<dbReference type="Pfam" id="PF00472">
    <property type="entry name" value="RF-1"/>
    <property type="match status" value="1"/>
</dbReference>
<gene>
    <name evidence="3" type="ORF">BXY75_0737</name>
</gene>
<evidence type="ECO:0000256" key="1">
    <source>
        <dbReference type="SAM" id="MobiDB-lite"/>
    </source>
</evidence>
<proteinExistence type="predicted"/>
<keyword evidence="4" id="KW-1185">Reference proteome</keyword>
<reference evidence="3 4" key="1">
    <citation type="submission" date="2018-10" db="EMBL/GenBank/DDBJ databases">
        <title>Genomic Encyclopedia of Archaeal and Bacterial Type Strains, Phase II (KMG-II): from individual species to whole genera.</title>
        <authorList>
            <person name="Goeker M."/>
        </authorList>
    </citation>
    <scope>NUCLEOTIDE SEQUENCE [LARGE SCALE GENOMIC DNA]</scope>
    <source>
        <strain evidence="3 4">DSM 23424</strain>
    </source>
</reference>
<dbReference type="PANTHER" id="PTHR47814:SF1">
    <property type="entry name" value="PEPTIDYL-TRNA HYDROLASE ARFB"/>
    <property type="match status" value="1"/>
</dbReference>
<accession>A0A3L9Z7Q7</accession>
<evidence type="ECO:0000259" key="2">
    <source>
        <dbReference type="Pfam" id="PF00472"/>
    </source>
</evidence>
<dbReference type="Proteomes" id="UP000271339">
    <property type="component" value="Unassembled WGS sequence"/>
</dbReference>
<dbReference type="GO" id="GO:0043022">
    <property type="term" value="F:ribosome binding"/>
    <property type="evidence" value="ECO:0007669"/>
    <property type="project" value="TreeGrafter"/>
</dbReference>
<dbReference type="GO" id="GO:0072344">
    <property type="term" value="P:rescue of stalled ribosome"/>
    <property type="evidence" value="ECO:0007669"/>
    <property type="project" value="TreeGrafter"/>
</dbReference>
<dbReference type="InterPro" id="IPR000352">
    <property type="entry name" value="Pep_chain_release_fac_I"/>
</dbReference>
<dbReference type="NCBIfam" id="NF006718">
    <property type="entry name" value="PRK09256.1"/>
    <property type="match status" value="1"/>
</dbReference>
<feature type="region of interest" description="Disordered" evidence="1">
    <location>
        <begin position="99"/>
        <end position="135"/>
    </location>
</feature>
<evidence type="ECO:0000313" key="4">
    <source>
        <dbReference type="Proteomes" id="UP000271339"/>
    </source>
</evidence>
<comment type="caution">
    <text evidence="3">The sequence shown here is derived from an EMBL/GenBank/DDBJ whole genome shotgun (WGS) entry which is preliminary data.</text>
</comment>
<name>A0A3L9Z7Q7_9FLAO</name>